<protein>
    <submittedName>
        <fullName evidence="7">Xanthan lyase</fullName>
        <ecNumber evidence="7">4.2.2.12</ecNumber>
    </submittedName>
</protein>
<dbReference type="Gene3D" id="2.70.98.10">
    <property type="match status" value="1"/>
</dbReference>
<keyword evidence="2" id="KW-0732">Signal</keyword>
<comment type="similarity">
    <text evidence="1">Belongs to the polysaccharide lyase 8 family.</text>
</comment>
<evidence type="ECO:0000313" key="7">
    <source>
        <dbReference type="EMBL" id="CAH0417831.1"/>
    </source>
</evidence>
<keyword evidence="8" id="KW-1185">Reference proteome</keyword>
<name>A0ABM8Z964_9LACO</name>
<feature type="domain" description="Polysaccharide lyase 8 N-terminal alpha-helical" evidence="6">
    <location>
        <begin position="57"/>
        <end position="388"/>
    </location>
</feature>
<sequence>MQFRNQKKQSHRKAYITGAVVVLLAAGGGVVGYQHMHSNTPMQQPATNKYQVLQTNWQNQLIPADKLPDNAQSKAYVAKLNKQATELLKTIHLKGQATLWKARGGKVGSANMTHQFNNLQTLALAYGTMGTQQYHDAKVLKTIAAGLVFMTEATRYDGKHYSGNWFDWQIGTPQSFINILMILGNKLPKTDQQKYLKIIQTYVPNAEQQLKLRPQDKNFPVIFKQAFNATAANRVDLASTVLGLGILQQNPKMIATATQNVVAVFNPVKAGDGFYRDGSFIQHTDVAYTGEYGNALIGQASRVLAVVKNTPFALPTASAEKFSNEVIKAFIPLLYQKNTMAMVEGRGATRAPAGTGGQGWQPATMANLLLVADAAPKAQQTKLQAAVKYWVNKDPKYFWASVRDYNDLRLLSAVENNHQIEATKAPFRGTKLYTAMGRFVQQSQKFSLGISLSSQRVASFEAGNGENKHGWHMGDGQLYLYNGDGIQYGESYWPTIDPYRLPGTTVDTTPLPNVGNSFVAPTPQNTWAGGVTNGNNAVISMALDQQGLHLGKQTVPMNLQAKKSWFMVDNQVVALGAGITGTSNTGIETVVEDRLLSNEKQYQLLSDHGVIKPISTAKDTKWLMLKAPKPQQSIGYYFPENTTIEASQQIRKGRYADINKKFTNHKTYTGKYEKLIIKHGKNPVNRKYAYILVPDASMAKMQKLAQQNPIKILANNAQIQAVKTTNDAYLGINFWEPTGGELAGIKTNHGLALLRTKHAGVTTYTFSDPTQSATQVAVKLPEKMAAKLKMSQGITYDSQTGEYLLNFTNLAGKALKISFK</sequence>
<dbReference type="Gene3D" id="1.50.10.100">
    <property type="entry name" value="Chondroitin AC/alginate lyase"/>
    <property type="match status" value="1"/>
</dbReference>
<dbReference type="InterPro" id="IPR012970">
    <property type="entry name" value="Lyase_8_alpha_N"/>
</dbReference>
<dbReference type="EMBL" id="CAKKNT010000002">
    <property type="protein sequence ID" value="CAH0417831.1"/>
    <property type="molecule type" value="Genomic_DNA"/>
</dbReference>
<evidence type="ECO:0000259" key="4">
    <source>
        <dbReference type="Pfam" id="PF02278"/>
    </source>
</evidence>
<dbReference type="InterPro" id="IPR011013">
    <property type="entry name" value="Gal_mutarotase_sf_dom"/>
</dbReference>
<accession>A0ABM8Z964</accession>
<dbReference type="RefSeq" id="WP_230097956.1">
    <property type="nucleotide sequence ID" value="NZ_CAKKNT010000002.1"/>
</dbReference>
<feature type="domain" description="Polysaccharide lyase family 8 C-terminal" evidence="5">
    <location>
        <begin position="711"/>
        <end position="776"/>
    </location>
</feature>
<comment type="caution">
    <text evidence="7">The sequence shown here is derived from an EMBL/GenBank/DDBJ whole genome shotgun (WGS) entry which is preliminary data.</text>
</comment>
<dbReference type="CDD" id="cd01083">
    <property type="entry name" value="GAG_Lyase"/>
    <property type="match status" value="1"/>
</dbReference>
<keyword evidence="3 7" id="KW-0456">Lyase</keyword>
<dbReference type="SUPFAM" id="SSF48230">
    <property type="entry name" value="Chondroitin AC/alginate lyase"/>
    <property type="match status" value="1"/>
</dbReference>
<dbReference type="EC" id="4.2.2.12" evidence="7"/>
<dbReference type="Proteomes" id="UP000789719">
    <property type="component" value="Unassembled WGS sequence"/>
</dbReference>
<dbReference type="InterPro" id="IPR003159">
    <property type="entry name" value="Lyase_8_central_dom"/>
</dbReference>
<dbReference type="InterPro" id="IPR011071">
    <property type="entry name" value="Lyase_8-like_C"/>
</dbReference>
<evidence type="ECO:0000256" key="3">
    <source>
        <dbReference type="ARBA" id="ARBA00023239"/>
    </source>
</evidence>
<dbReference type="PANTHER" id="PTHR38481">
    <property type="entry name" value="HYALURONATE LYASE"/>
    <property type="match status" value="1"/>
</dbReference>
<proteinExistence type="inferred from homology"/>
<reference evidence="7 8" key="1">
    <citation type="submission" date="2021-11" db="EMBL/GenBank/DDBJ databases">
        <authorList>
            <person name="Depoorter E."/>
        </authorList>
    </citation>
    <scope>NUCLEOTIDE SEQUENCE [LARGE SCALE GENOMIC DNA]</scope>
    <source>
        <strain evidence="7 8">LMG 24286</strain>
    </source>
</reference>
<evidence type="ECO:0000259" key="6">
    <source>
        <dbReference type="Pfam" id="PF08124"/>
    </source>
</evidence>
<dbReference type="InterPro" id="IPR008929">
    <property type="entry name" value="Chondroitin_lyas"/>
</dbReference>
<evidence type="ECO:0000313" key="8">
    <source>
        <dbReference type="Proteomes" id="UP000789719"/>
    </source>
</evidence>
<gene>
    <name evidence="7" type="primary">xly</name>
    <name evidence="7" type="ORF">WGH24286_00247</name>
</gene>
<dbReference type="InterPro" id="IPR014718">
    <property type="entry name" value="GH-type_carb-bd"/>
</dbReference>
<feature type="domain" description="Polysaccharide lyase family 8 central" evidence="4">
    <location>
        <begin position="431"/>
        <end position="697"/>
    </location>
</feature>
<dbReference type="GO" id="GO:0047492">
    <property type="term" value="F:xanthan lyase activity"/>
    <property type="evidence" value="ECO:0007669"/>
    <property type="project" value="UniProtKB-EC"/>
</dbReference>
<dbReference type="SUPFAM" id="SSF74650">
    <property type="entry name" value="Galactose mutarotase-like"/>
    <property type="match status" value="1"/>
</dbReference>
<dbReference type="InterPro" id="IPR038970">
    <property type="entry name" value="Lyase_8"/>
</dbReference>
<evidence type="ECO:0000256" key="1">
    <source>
        <dbReference type="ARBA" id="ARBA00006699"/>
    </source>
</evidence>
<dbReference type="PANTHER" id="PTHR38481:SF1">
    <property type="entry name" value="HYALURONATE LYASE"/>
    <property type="match status" value="1"/>
</dbReference>
<organism evidence="7 8">
    <name type="scientific">Periweissella ghanensis</name>
    <dbReference type="NCBI Taxonomy" id="467997"/>
    <lineage>
        <taxon>Bacteria</taxon>
        <taxon>Bacillati</taxon>
        <taxon>Bacillota</taxon>
        <taxon>Bacilli</taxon>
        <taxon>Lactobacillales</taxon>
        <taxon>Lactobacillaceae</taxon>
        <taxon>Periweissella</taxon>
    </lineage>
</organism>
<dbReference type="InterPro" id="IPR004103">
    <property type="entry name" value="Lyase_8_C"/>
</dbReference>
<dbReference type="Gene3D" id="2.60.220.10">
    <property type="entry name" value="Polysaccharide lyase family 8-like, C-terminal"/>
    <property type="match status" value="1"/>
</dbReference>
<dbReference type="Pfam" id="PF08124">
    <property type="entry name" value="Lyase_8_N"/>
    <property type="match status" value="1"/>
</dbReference>
<dbReference type="Pfam" id="PF02884">
    <property type="entry name" value="Lyase_8_C"/>
    <property type="match status" value="1"/>
</dbReference>
<evidence type="ECO:0000256" key="2">
    <source>
        <dbReference type="ARBA" id="ARBA00022729"/>
    </source>
</evidence>
<evidence type="ECO:0000259" key="5">
    <source>
        <dbReference type="Pfam" id="PF02884"/>
    </source>
</evidence>
<dbReference type="SUPFAM" id="SSF49863">
    <property type="entry name" value="Hyaluronate lyase-like, C-terminal domain"/>
    <property type="match status" value="1"/>
</dbReference>
<dbReference type="Pfam" id="PF02278">
    <property type="entry name" value="Lyase_8"/>
    <property type="match status" value="1"/>
</dbReference>